<feature type="transmembrane region" description="Helical" evidence="2">
    <location>
        <begin position="135"/>
        <end position="155"/>
    </location>
</feature>
<gene>
    <name evidence="3" type="ORF">PSON_ATCC_30995.1.T0550050</name>
</gene>
<keyword evidence="4" id="KW-1185">Reference proteome</keyword>
<keyword evidence="2" id="KW-1133">Transmembrane helix</keyword>
<reference evidence="3" key="1">
    <citation type="submission" date="2021-01" db="EMBL/GenBank/DDBJ databases">
        <authorList>
            <consortium name="Genoscope - CEA"/>
            <person name="William W."/>
        </authorList>
    </citation>
    <scope>NUCLEOTIDE SEQUENCE</scope>
</reference>
<sequence>MNQKNSQRNHQFGNQVKNHKLNQQNERIKNYQSNTMIEFSNRQRLYDDIYNFDQIKSESLNFLSRVKALRQSKFREVVESAKQKFVTSPIYLKNSIIQLQKNSIINMVEQLRNLKKTNNNKLQNNKNQTKKSKQFNLNVILGCAIPLICCLVVLIEINQIERENNK</sequence>
<evidence type="ECO:0000313" key="4">
    <source>
        <dbReference type="Proteomes" id="UP000692954"/>
    </source>
</evidence>
<keyword evidence="2" id="KW-0812">Transmembrane</keyword>
<accession>A0A8S1NF62</accession>
<dbReference type="EMBL" id="CAJJDN010000055">
    <property type="protein sequence ID" value="CAD8089909.1"/>
    <property type="molecule type" value="Genomic_DNA"/>
</dbReference>
<evidence type="ECO:0008006" key="5">
    <source>
        <dbReference type="Google" id="ProtNLM"/>
    </source>
</evidence>
<protein>
    <recommendedName>
        <fullName evidence="5">Transmembrane protein</fullName>
    </recommendedName>
</protein>
<dbReference type="Proteomes" id="UP000692954">
    <property type="component" value="Unassembled WGS sequence"/>
</dbReference>
<organism evidence="3 4">
    <name type="scientific">Paramecium sonneborni</name>
    <dbReference type="NCBI Taxonomy" id="65129"/>
    <lineage>
        <taxon>Eukaryota</taxon>
        <taxon>Sar</taxon>
        <taxon>Alveolata</taxon>
        <taxon>Ciliophora</taxon>
        <taxon>Intramacronucleata</taxon>
        <taxon>Oligohymenophorea</taxon>
        <taxon>Peniculida</taxon>
        <taxon>Parameciidae</taxon>
        <taxon>Paramecium</taxon>
    </lineage>
</organism>
<feature type="region of interest" description="Disordered" evidence="1">
    <location>
        <begin position="1"/>
        <end position="24"/>
    </location>
</feature>
<name>A0A8S1NF62_9CILI</name>
<dbReference type="AlphaFoldDB" id="A0A8S1NF62"/>
<evidence type="ECO:0000256" key="2">
    <source>
        <dbReference type="SAM" id="Phobius"/>
    </source>
</evidence>
<proteinExistence type="predicted"/>
<comment type="caution">
    <text evidence="3">The sequence shown here is derived from an EMBL/GenBank/DDBJ whole genome shotgun (WGS) entry which is preliminary data.</text>
</comment>
<keyword evidence="2" id="KW-0472">Membrane</keyword>
<evidence type="ECO:0000313" key="3">
    <source>
        <dbReference type="EMBL" id="CAD8089909.1"/>
    </source>
</evidence>
<evidence type="ECO:0000256" key="1">
    <source>
        <dbReference type="SAM" id="MobiDB-lite"/>
    </source>
</evidence>